<protein>
    <submittedName>
        <fullName evidence="1">Uncharacterized protein</fullName>
    </submittedName>
</protein>
<proteinExistence type="predicted"/>
<evidence type="ECO:0000313" key="1">
    <source>
        <dbReference type="EMBL" id="CAK1551175.1"/>
    </source>
</evidence>
<sequence length="102" mass="11314">MQGYLIETLSPTTRAAPDSYIDKRRAIGIDVHRGLNSSLSILCWRKGFNATLSMKIRRAQQTISHFKIIPIFHVTSLIVGECIESHLGTDVYILSIDGVLSG</sequence>
<organism evidence="1 2">
    <name type="scientific">Leptosia nina</name>
    <dbReference type="NCBI Taxonomy" id="320188"/>
    <lineage>
        <taxon>Eukaryota</taxon>
        <taxon>Metazoa</taxon>
        <taxon>Ecdysozoa</taxon>
        <taxon>Arthropoda</taxon>
        <taxon>Hexapoda</taxon>
        <taxon>Insecta</taxon>
        <taxon>Pterygota</taxon>
        <taxon>Neoptera</taxon>
        <taxon>Endopterygota</taxon>
        <taxon>Lepidoptera</taxon>
        <taxon>Glossata</taxon>
        <taxon>Ditrysia</taxon>
        <taxon>Papilionoidea</taxon>
        <taxon>Pieridae</taxon>
        <taxon>Pierinae</taxon>
        <taxon>Leptosia</taxon>
    </lineage>
</organism>
<dbReference type="Proteomes" id="UP001497472">
    <property type="component" value="Unassembled WGS sequence"/>
</dbReference>
<accession>A0AAV1JSJ0</accession>
<keyword evidence="2" id="KW-1185">Reference proteome</keyword>
<dbReference type="EMBL" id="CAVLEF010000122">
    <property type="protein sequence ID" value="CAK1551175.1"/>
    <property type="molecule type" value="Genomic_DNA"/>
</dbReference>
<reference evidence="1 2" key="1">
    <citation type="submission" date="2023-11" db="EMBL/GenBank/DDBJ databases">
        <authorList>
            <person name="Okamura Y."/>
        </authorList>
    </citation>
    <scope>NUCLEOTIDE SEQUENCE [LARGE SCALE GENOMIC DNA]</scope>
</reference>
<comment type="caution">
    <text evidence="1">The sequence shown here is derived from an EMBL/GenBank/DDBJ whole genome shotgun (WGS) entry which is preliminary data.</text>
</comment>
<dbReference type="AlphaFoldDB" id="A0AAV1JSJ0"/>
<name>A0AAV1JSJ0_9NEOP</name>
<gene>
    <name evidence="1" type="ORF">LNINA_LOCUS10339</name>
</gene>
<evidence type="ECO:0000313" key="2">
    <source>
        <dbReference type="Proteomes" id="UP001497472"/>
    </source>
</evidence>